<dbReference type="PANTHER" id="PTHR34203:SF15">
    <property type="entry name" value="SLL1173 PROTEIN"/>
    <property type="match status" value="1"/>
</dbReference>
<dbReference type="Pfam" id="PF05050">
    <property type="entry name" value="Methyltransf_21"/>
    <property type="match status" value="1"/>
</dbReference>
<dbReference type="PANTHER" id="PTHR34203">
    <property type="entry name" value="METHYLTRANSFERASE, FKBM FAMILY PROTEIN"/>
    <property type="match status" value="1"/>
</dbReference>
<dbReference type="RefSeq" id="WP_380252861.1">
    <property type="nucleotide sequence ID" value="NZ_JBHUII010000007.1"/>
</dbReference>
<dbReference type="InterPro" id="IPR029063">
    <property type="entry name" value="SAM-dependent_MTases_sf"/>
</dbReference>
<organism evidence="2 3">
    <name type="scientific">Kiloniella antarctica</name>
    <dbReference type="NCBI Taxonomy" id="1550907"/>
    <lineage>
        <taxon>Bacteria</taxon>
        <taxon>Pseudomonadati</taxon>
        <taxon>Pseudomonadota</taxon>
        <taxon>Alphaproteobacteria</taxon>
        <taxon>Rhodospirillales</taxon>
        <taxon>Kiloniellaceae</taxon>
        <taxon>Kiloniella</taxon>
    </lineage>
</organism>
<accession>A0ABW5BN15</accession>
<dbReference type="Proteomes" id="UP001597294">
    <property type="component" value="Unassembled WGS sequence"/>
</dbReference>
<dbReference type="EMBL" id="JBHUII010000007">
    <property type="protein sequence ID" value="MFD2206835.1"/>
    <property type="molecule type" value="Genomic_DNA"/>
</dbReference>
<evidence type="ECO:0000313" key="3">
    <source>
        <dbReference type="Proteomes" id="UP001597294"/>
    </source>
</evidence>
<dbReference type="NCBIfam" id="TIGR01444">
    <property type="entry name" value="fkbM_fam"/>
    <property type="match status" value="1"/>
</dbReference>
<dbReference type="GO" id="GO:0032259">
    <property type="term" value="P:methylation"/>
    <property type="evidence" value="ECO:0007669"/>
    <property type="project" value="UniProtKB-KW"/>
</dbReference>
<dbReference type="Gene3D" id="3.40.50.150">
    <property type="entry name" value="Vaccinia Virus protein VP39"/>
    <property type="match status" value="1"/>
</dbReference>
<dbReference type="InterPro" id="IPR006342">
    <property type="entry name" value="FkbM_mtfrase"/>
</dbReference>
<comment type="caution">
    <text evidence="2">The sequence shown here is derived from an EMBL/GenBank/DDBJ whole genome shotgun (WGS) entry which is preliminary data.</text>
</comment>
<protein>
    <submittedName>
        <fullName evidence="2">FkbM family methyltransferase</fullName>
    </submittedName>
</protein>
<sequence>MHLTTFIKKNLTSFFSLITKSGTNCNDRLRRLIAHMIASEDCRATISTKHGPFTLRTNSEIECYRVESFFTKEPETLRWIDKTVTPTSVFYDVGANVGIYSLYAAQRSQGSIKVYCFEPAGTNFRNLCRNINDNGFGESIRPFPMALSDKIGVIDFPLSDMAPGSALHGDVHHKDKNPALVQGAVVMPLDYLIQKHQDVFASPTHLKIDVDGPELEIIKGSIQTLKLANLRHILVETEQHTNKEILEILEGAGFTLKERVQQAPNIFNCIFEKL</sequence>
<keyword evidence="2" id="KW-0489">Methyltransferase</keyword>
<feature type="domain" description="Methyltransferase FkbM" evidence="1">
    <location>
        <begin position="92"/>
        <end position="255"/>
    </location>
</feature>
<evidence type="ECO:0000313" key="2">
    <source>
        <dbReference type="EMBL" id="MFD2206835.1"/>
    </source>
</evidence>
<name>A0ABW5BN15_9PROT</name>
<evidence type="ECO:0000259" key="1">
    <source>
        <dbReference type="Pfam" id="PF05050"/>
    </source>
</evidence>
<keyword evidence="3" id="KW-1185">Reference proteome</keyword>
<dbReference type="GO" id="GO:0008168">
    <property type="term" value="F:methyltransferase activity"/>
    <property type="evidence" value="ECO:0007669"/>
    <property type="project" value="UniProtKB-KW"/>
</dbReference>
<dbReference type="InterPro" id="IPR052514">
    <property type="entry name" value="SAM-dependent_MTase"/>
</dbReference>
<reference evidence="3" key="1">
    <citation type="journal article" date="2019" name="Int. J. Syst. Evol. Microbiol.">
        <title>The Global Catalogue of Microorganisms (GCM) 10K type strain sequencing project: providing services to taxonomists for standard genome sequencing and annotation.</title>
        <authorList>
            <consortium name="The Broad Institute Genomics Platform"/>
            <consortium name="The Broad Institute Genome Sequencing Center for Infectious Disease"/>
            <person name="Wu L."/>
            <person name="Ma J."/>
        </authorList>
    </citation>
    <scope>NUCLEOTIDE SEQUENCE [LARGE SCALE GENOMIC DNA]</scope>
    <source>
        <strain evidence="3">CGMCC 4.7192</strain>
    </source>
</reference>
<gene>
    <name evidence="2" type="ORF">ACFSKO_14485</name>
</gene>
<proteinExistence type="predicted"/>
<keyword evidence="2" id="KW-0808">Transferase</keyword>
<dbReference type="SUPFAM" id="SSF53335">
    <property type="entry name" value="S-adenosyl-L-methionine-dependent methyltransferases"/>
    <property type="match status" value="1"/>
</dbReference>